<dbReference type="InterPro" id="IPR011430">
    <property type="entry name" value="UTP20_N"/>
</dbReference>
<evidence type="ECO:0000256" key="1">
    <source>
        <dbReference type="SAM" id="MobiDB-lite"/>
    </source>
</evidence>
<dbReference type="PANTHER" id="PTHR17695:SF11">
    <property type="entry name" value="SMALL SUBUNIT PROCESSOME COMPONENT 20 HOMOLOG"/>
    <property type="match status" value="1"/>
</dbReference>
<dbReference type="SUPFAM" id="SSF48371">
    <property type="entry name" value="ARM repeat"/>
    <property type="match status" value="2"/>
</dbReference>
<dbReference type="GO" id="GO:0032040">
    <property type="term" value="C:small-subunit processome"/>
    <property type="evidence" value="ECO:0007669"/>
    <property type="project" value="TreeGrafter"/>
</dbReference>
<evidence type="ECO:0000313" key="5">
    <source>
        <dbReference type="EMBL" id="OJT12166.1"/>
    </source>
</evidence>
<dbReference type="InterPro" id="IPR052575">
    <property type="entry name" value="SSU_processome_comp_20"/>
</dbReference>
<feature type="region of interest" description="Disordered" evidence="1">
    <location>
        <begin position="2567"/>
        <end position="2587"/>
    </location>
</feature>
<dbReference type="STRING" id="154538.A0A1M2VX98"/>
<evidence type="ECO:0000259" key="2">
    <source>
        <dbReference type="Pfam" id="PF07539"/>
    </source>
</evidence>
<feature type="domain" description="U3 small nucleolar RNA-associated protein 20 C-terminal" evidence="4">
    <location>
        <begin position="2315"/>
        <end position="2583"/>
    </location>
</feature>
<proteinExistence type="predicted"/>
<dbReference type="Pfam" id="PF23099">
    <property type="entry name" value="UTP20_C"/>
    <property type="match status" value="1"/>
</dbReference>
<feature type="compositionally biased region" description="Acidic residues" evidence="1">
    <location>
        <begin position="2401"/>
        <end position="2423"/>
    </location>
</feature>
<dbReference type="PANTHER" id="PTHR17695">
    <property type="entry name" value="SMALL SUBUNIT PROCESSOME COMPONENT 20 HOMOLOG"/>
    <property type="match status" value="1"/>
</dbReference>
<comment type="caution">
    <text evidence="5">The sequence shown here is derived from an EMBL/GenBank/DDBJ whole genome shotgun (WGS) entry which is preliminary data.</text>
</comment>
<feature type="domain" description="U3 small nucleolar RNA-associated protein 20 N-terminal" evidence="2">
    <location>
        <begin position="811"/>
        <end position="1415"/>
    </location>
</feature>
<keyword evidence="6" id="KW-1185">Reference proteome</keyword>
<organism evidence="5 6">
    <name type="scientific">Trametes pubescens</name>
    <name type="common">White-rot fungus</name>
    <dbReference type="NCBI Taxonomy" id="154538"/>
    <lineage>
        <taxon>Eukaryota</taxon>
        <taxon>Fungi</taxon>
        <taxon>Dikarya</taxon>
        <taxon>Basidiomycota</taxon>
        <taxon>Agaricomycotina</taxon>
        <taxon>Agaricomycetes</taxon>
        <taxon>Polyporales</taxon>
        <taxon>Polyporaceae</taxon>
        <taxon>Trametes</taxon>
    </lineage>
</organism>
<dbReference type="OMA" id="EGLMAMF"/>
<dbReference type="InterPro" id="IPR016024">
    <property type="entry name" value="ARM-type_fold"/>
</dbReference>
<dbReference type="Proteomes" id="UP000184267">
    <property type="component" value="Unassembled WGS sequence"/>
</dbReference>
<dbReference type="Pfam" id="PF07539">
    <property type="entry name" value="UTP20_N"/>
    <property type="match status" value="1"/>
</dbReference>
<dbReference type="GO" id="GO:0030686">
    <property type="term" value="C:90S preribosome"/>
    <property type="evidence" value="ECO:0007669"/>
    <property type="project" value="TreeGrafter"/>
</dbReference>
<dbReference type="Pfam" id="PF20416">
    <property type="entry name" value="UTP20"/>
    <property type="match status" value="1"/>
</dbReference>
<accession>A0A1M2VX98</accession>
<dbReference type="InterPro" id="IPR057525">
    <property type="entry name" value="UTP20_C"/>
</dbReference>
<dbReference type="EMBL" id="MNAD01000515">
    <property type="protein sequence ID" value="OJT12166.1"/>
    <property type="molecule type" value="Genomic_DNA"/>
</dbReference>
<evidence type="ECO:0000259" key="3">
    <source>
        <dbReference type="Pfam" id="PF20416"/>
    </source>
</evidence>
<evidence type="ECO:0000259" key="4">
    <source>
        <dbReference type="Pfam" id="PF23099"/>
    </source>
</evidence>
<protein>
    <submittedName>
        <fullName evidence="5">U3 small nucleolar RNA-associated protein 20</fullName>
    </submittedName>
</protein>
<reference evidence="5 6" key="1">
    <citation type="submission" date="2016-10" db="EMBL/GenBank/DDBJ databases">
        <title>Genome sequence of the basidiomycete white-rot fungus Trametes pubescens.</title>
        <authorList>
            <person name="Makela M.R."/>
            <person name="Granchi Z."/>
            <person name="Peng M."/>
            <person name="De Vries R.P."/>
            <person name="Grigoriev I."/>
            <person name="Riley R."/>
            <person name="Hilden K."/>
        </authorList>
    </citation>
    <scope>NUCLEOTIDE SEQUENCE [LARGE SCALE GENOMIC DNA]</scope>
    <source>
        <strain evidence="5 6">FBCC735</strain>
    </source>
</reference>
<dbReference type="Gene3D" id="1.25.10.10">
    <property type="entry name" value="Leucine-rich Repeat Variant"/>
    <property type="match status" value="2"/>
</dbReference>
<dbReference type="OrthoDB" id="360653at2759"/>
<feature type="domain" description="U3 small nucleolar RNA-associated protein 20" evidence="3">
    <location>
        <begin position="1644"/>
        <end position="1867"/>
    </location>
</feature>
<dbReference type="InterPro" id="IPR011989">
    <property type="entry name" value="ARM-like"/>
</dbReference>
<name>A0A1M2VX98_TRAPU</name>
<feature type="region of interest" description="Disordered" evidence="1">
    <location>
        <begin position="2401"/>
        <end position="2431"/>
    </location>
</feature>
<gene>
    <name evidence="5" type="ORF">TRAPUB_11276</name>
</gene>
<dbReference type="InterPro" id="IPR046523">
    <property type="entry name" value="UTP20_dom"/>
</dbReference>
<sequence>MDSHPDERPAKRFKHQSYKASLKQVHLPSALTQTKFDHDLADNASHFHEALLHWQELNLAPAFLDFARHADPLSASMPLLLHNWREIVELWLGALEKSNDEGLKAILDLFQKLAHDLRTTLGPEYPRVLRRLLKLLPRSLSAEALTALLATFSALFKYVLVPSVDSQLLEQAWATFHEVLPKCHPEVQRAIAEVWGATLRWLKVSLREDCVRILAASSGEGLGDACAWIFVTACKSVSQTLHTATASLIAPLIRFHVTSDAPESSFTLVRRVLTALIHHCKGPEQFSPISDAVVAQYLGIIKGGDEEQISRVVNVVSVACSVRQGSRMTHKQLSALLAEYSSLPMTDSMHASLVRFAISALTAGEMALWMAHGRKVLERSWERPVLGMELTGALSDLSWGGWKMLAASHVSGNTHKLLETHPAETLELLAALHKQRRLNDMDIVWKQRFQAWVETAFALWEHTEQNVRMLEHVLELSSLLPSASKFLVHIVNQTLDREDPRAEYEETYANSAWVIGACTQVLSERPAAEWADAVEVTSWTSKIVEKWGWSSRALEGLAPLVRSSHSKSSDLALGSLYPELKTSILSHSQSLRLQTLRLLTSPLVQAAEGAAEVLQKALQAEEVSIDVQGARERVLRINRLPIGVKDGDELGAEICAFWLIAQLKVNLRPLWSAAASALSILASRFGDLVWNLLFRELQDASTATKDAASAPAWVQEGSEEAGDDVWEDERTWRDPSAHKMRTVLARWLDHTSAEHAIIQSQITGDRFDATTYETQLLSVLEECSSLAERHNRDLIPYFLTLAGPDVSSKIPRYKLTAWLKLFGKFTNPNALRSTDTMRTIYVSLLSHPDRTLQRLALSCTLTYKPPALVSHEESLRMLLDETKWRDELTQLNFSQFTTDERGEIADVIIRLLYGMMLEKKGRTRGADRRAAILSTLAGCTDEELYLLVDLMLQPIRKERPAQVDDYAISPLPEDVSEKQQVGFLTLLGDLLKHLGSRIVSRWPSLLETLLDLVGNAQALLEAQKDSHVEEVVADDIEAEDEEQTEDASSPSRTLRSVRQLGLKRFADFFRCPVTYDFSRYMPEAFRACISPRLPSLDLENTQSPSALLELFHAWTQHAEYASYLVRYDVGALPKVYDCLVATNVKPAVISKVFDIVEQLQALSLSDGAILETVFKPYVSQLLTNLSTLVARSKGSTTAVTDVLGRRQISILSELAPYLSDGTQAQMLLELFSPLLRKPHKVVPEKVKVDMTMILCSLFPLIRELSNTESPIFLKTYGLLSQLFQTLRSRQARLALVKAFRSLADAQSSVSLLADLMESLNAYSIRRLDEPDFDRRLEAFTQLNSSLYETFTCRDWLPIIYNMLSFIQDPLELTIRSNAATAMKHFIDSAAGEQGEYEETFLKVLYPGIKNGLHSKTELVRAELLGVLAHAVAKCTNIASLQEMRVLLAGGDEEANFFNNIHHVQIHRRTRAIRRLAEYADQGHLRSTTLAEVFIPLVANYIVSTDSLDHHLVNEAINATGQMAKNLNWGAYYALVQRYLKLAKQKDTSEKVFVRAIVAILDSFHFPMEEAVKDDEVTDMAIADEDHDGAEAEPTAETAVEMKVDVEAESRLATQVATDAAKVARIQDAVDRRLLPSLISYLEKRDETDDSLRIPVSTGIIQIAKHLPQGQRDAQISKLLTVLSQVLRSKSQETRDLTKETLCRIAISLGPDYLPLMFREMRAALLRGPHLHVLAYSIHSVLVHVTSGERASTFHTLDDCVNDVAAVSAEVIFGESGRDVQAEGFKTTTREVRSSASKGMDSFAILAKFITPPKISSLLVPIRNILQETETLKVMQQVEELLRRIASGLNSSTHLVPTELLVLCHTLISQNARFLQEVPKARPRGKGRRRGTDALVQVKRRLPTDVDHYVNNSFRFVVFGLDLFNTAYRRGRFDFKEPKVISRLEPMVPVIGNTLYSSHMQVIVPGMKAAAAIVKCPLKSIDKSLPVFIRQIIDIVKQAGSTEPDTVQTAFKSLATILRDHQGAQVKEKDLVYLLELLAPDLEVPERQAAVFTMLRAIVARRFVVPEIYDIMDKVAEIMVTNQSSNVQELCRSVLLQFLLDYPQGKGRLKNQMTFLVKNLSYVYESGRKSVMELLSAIIAKFETSLVQEYGDLLFVGLVMVIANDESAKCREMAAELIKSLLARLETAQRNVIMSHIHSWAVQHSQPQLTRVSAQLYGLIVDFLKTDVNTYVPSILEDMNGILRRCALLLESATVIDGEGNVEPNVDALAAQWQTPYHTALVFSKLLRDRPDLAIQEDRVDWPSVVTLLLFPHAWVRTAACRLLGVLYSAMPTSAPREDLSETSPFSWTGMKEIAAKLSLQLKSDNLDEALSLQVVKNLFYVGKSFSAIALPVLPTLDAAVEEEDHESAEEPSDNEHADDEDGETAASDGHPLPWLFSKLSYQTRSALINRRNTSFGAPNWSCQPAAVLKWFAAMVSHMPAADVECFLMHILSPVYRIVDDDTVRDPQMDELKTLAIELQDLVQSKVGTTTFANVYNSIRQKVLTVRRDRRTARVIQNTTDPAAAANRKFHRNTSKKESRKRKNEVYL</sequence>
<evidence type="ECO:0000313" key="6">
    <source>
        <dbReference type="Proteomes" id="UP000184267"/>
    </source>
</evidence>